<dbReference type="InParanoid" id="K9TNV9"/>
<keyword evidence="2" id="KW-0732">Signal</keyword>
<dbReference type="RefSeq" id="WP_015150435.1">
    <property type="nucleotide sequence ID" value="NC_019693.1"/>
</dbReference>
<dbReference type="KEGG" id="oac:Oscil6304_4285"/>
<proteinExistence type="predicted"/>
<dbReference type="OrthoDB" id="561399at2"/>
<dbReference type="Proteomes" id="UP000010367">
    <property type="component" value="Chromosome"/>
</dbReference>
<dbReference type="AlphaFoldDB" id="K9TNV9"/>
<organism evidence="4 5">
    <name type="scientific">Oscillatoria acuminata PCC 6304</name>
    <dbReference type="NCBI Taxonomy" id="56110"/>
    <lineage>
        <taxon>Bacteria</taxon>
        <taxon>Bacillati</taxon>
        <taxon>Cyanobacteriota</taxon>
        <taxon>Cyanophyceae</taxon>
        <taxon>Oscillatoriophycideae</taxon>
        <taxon>Oscillatoriales</taxon>
        <taxon>Oscillatoriaceae</taxon>
        <taxon>Oscillatoria</taxon>
    </lineage>
</organism>
<dbReference type="STRING" id="56110.Oscil6304_4285"/>
<feature type="domain" description="Plastid division protein CDP1-like IMS" evidence="3">
    <location>
        <begin position="164"/>
        <end position="282"/>
    </location>
</feature>
<dbReference type="EMBL" id="CP003607">
    <property type="protein sequence ID" value="AFY83811.1"/>
    <property type="molecule type" value="Genomic_DNA"/>
</dbReference>
<evidence type="ECO:0000313" key="5">
    <source>
        <dbReference type="Proteomes" id="UP000010367"/>
    </source>
</evidence>
<dbReference type="PROSITE" id="PS51257">
    <property type="entry name" value="PROKAR_LIPOPROTEIN"/>
    <property type="match status" value="1"/>
</dbReference>
<dbReference type="HOGENOM" id="CLU_071998_0_0_3"/>
<dbReference type="InterPro" id="IPR025344">
    <property type="entry name" value="CDP1-like_IMS"/>
</dbReference>
<feature type="compositionally biased region" description="Low complexity" evidence="1">
    <location>
        <begin position="144"/>
        <end position="158"/>
    </location>
</feature>
<accession>K9TNV9</accession>
<dbReference type="Pfam" id="PF13355">
    <property type="entry name" value="ARC6-like_IMS"/>
    <property type="match status" value="1"/>
</dbReference>
<feature type="region of interest" description="Disordered" evidence="1">
    <location>
        <begin position="130"/>
        <end position="159"/>
    </location>
</feature>
<gene>
    <name evidence="4" type="ORF">Oscil6304_4285</name>
</gene>
<feature type="chain" id="PRO_5003936131" description="Plastid division protein CDP1-like IMS domain-containing protein" evidence="2">
    <location>
        <begin position="23"/>
        <end position="289"/>
    </location>
</feature>
<evidence type="ECO:0000256" key="1">
    <source>
        <dbReference type="SAM" id="MobiDB-lite"/>
    </source>
</evidence>
<evidence type="ECO:0000313" key="4">
    <source>
        <dbReference type="EMBL" id="AFY83811.1"/>
    </source>
</evidence>
<name>K9TNV9_9CYAN</name>
<dbReference type="eggNOG" id="COG0515">
    <property type="taxonomic scope" value="Bacteria"/>
</dbReference>
<dbReference type="Gene3D" id="2.60.120.380">
    <property type="match status" value="1"/>
</dbReference>
<sequence>MKNLWVLTILLLAGCNASLGKSAGLSEDCPNNPPVLDSNNVTEISVNSGTITESGQLRKGQSKGYTFQAESGQKLSYQTKQDICIWLYSPDTALLTGGELPKTGKYTLQVSSLQGSTTFDLDLSLGNLANSASNSSPTEPVNPSNSQSSSSSQGSQSGFTQEQATQIIQNWLNSKGEIFSPPFNRQLVGQYADTNGPLYRDITKSDGSIAWLSKENYRYVFRASNVTQVLEFSDSGSQPFLKVKIYEDRTLYGPRGIDHSNSGASTKDYVYFFSQENGNWKIYDYQSAN</sequence>
<feature type="signal peptide" evidence="2">
    <location>
        <begin position="1"/>
        <end position="22"/>
    </location>
</feature>
<keyword evidence="5" id="KW-1185">Reference proteome</keyword>
<protein>
    <recommendedName>
        <fullName evidence="3">Plastid division protein CDP1-like IMS domain-containing protein</fullName>
    </recommendedName>
</protein>
<evidence type="ECO:0000259" key="3">
    <source>
        <dbReference type="Pfam" id="PF13355"/>
    </source>
</evidence>
<reference evidence="4 5" key="1">
    <citation type="submission" date="2012-06" db="EMBL/GenBank/DDBJ databases">
        <title>Finished chromosome of genome of Oscillatoria acuminata PCC 6304.</title>
        <authorList>
            <consortium name="US DOE Joint Genome Institute"/>
            <person name="Gugger M."/>
            <person name="Coursin T."/>
            <person name="Rippka R."/>
            <person name="Tandeau De Marsac N."/>
            <person name="Huntemann M."/>
            <person name="Wei C.-L."/>
            <person name="Han J."/>
            <person name="Detter J.C."/>
            <person name="Han C."/>
            <person name="Tapia R."/>
            <person name="Davenport K."/>
            <person name="Daligault H."/>
            <person name="Erkkila T."/>
            <person name="Gu W."/>
            <person name="Munk A.C.C."/>
            <person name="Teshima H."/>
            <person name="Xu Y."/>
            <person name="Chain P."/>
            <person name="Chen A."/>
            <person name="Krypides N."/>
            <person name="Mavromatis K."/>
            <person name="Markowitz V."/>
            <person name="Szeto E."/>
            <person name="Ivanova N."/>
            <person name="Mikhailova N."/>
            <person name="Ovchinnikova G."/>
            <person name="Pagani I."/>
            <person name="Pati A."/>
            <person name="Goodwin L."/>
            <person name="Peters L."/>
            <person name="Pitluck S."/>
            <person name="Woyke T."/>
            <person name="Kerfeld C."/>
        </authorList>
    </citation>
    <scope>NUCLEOTIDE SEQUENCE [LARGE SCALE GENOMIC DNA]</scope>
    <source>
        <strain evidence="4 5">PCC 6304</strain>
    </source>
</reference>
<evidence type="ECO:0000256" key="2">
    <source>
        <dbReference type="SAM" id="SignalP"/>
    </source>
</evidence>